<feature type="chain" id="PRO_5040179602" description="Invertebrate defensins family profile domain-containing protein" evidence="1">
    <location>
        <begin position="30"/>
        <end position="115"/>
    </location>
</feature>
<evidence type="ECO:0008006" key="4">
    <source>
        <dbReference type="Google" id="ProtNLM"/>
    </source>
</evidence>
<dbReference type="GeneID" id="110790358"/>
<reference evidence="3" key="2">
    <citation type="submission" date="2025-08" db="UniProtKB">
        <authorList>
            <consortium name="RefSeq"/>
        </authorList>
    </citation>
    <scope>IDENTIFICATION</scope>
    <source>
        <tissue evidence="3">Leaf</tissue>
    </source>
</reference>
<reference evidence="2" key="1">
    <citation type="journal article" date="2021" name="Nat. Commun.">
        <title>Genomic analyses provide insights into spinach domestication and the genetic basis of agronomic traits.</title>
        <authorList>
            <person name="Cai X."/>
            <person name="Sun X."/>
            <person name="Xu C."/>
            <person name="Sun H."/>
            <person name="Wang X."/>
            <person name="Ge C."/>
            <person name="Zhang Z."/>
            <person name="Wang Q."/>
            <person name="Fei Z."/>
            <person name="Jiao C."/>
            <person name="Wang Q."/>
        </authorList>
    </citation>
    <scope>NUCLEOTIDE SEQUENCE [LARGE SCALE GENOMIC DNA]</scope>
    <source>
        <strain evidence="2">cv. Varoflay</strain>
    </source>
</reference>
<dbReference type="Proteomes" id="UP000813463">
    <property type="component" value="Chromosome 4"/>
</dbReference>
<dbReference type="AlphaFoldDB" id="A0A9R0IMG9"/>
<evidence type="ECO:0000256" key="1">
    <source>
        <dbReference type="SAM" id="SignalP"/>
    </source>
</evidence>
<keyword evidence="1" id="KW-0732">Signal</keyword>
<feature type="signal peptide" evidence="1">
    <location>
        <begin position="1"/>
        <end position="29"/>
    </location>
</feature>
<name>A0A9R0IMG9_SPIOL</name>
<evidence type="ECO:0000313" key="2">
    <source>
        <dbReference type="Proteomes" id="UP000813463"/>
    </source>
</evidence>
<sequence length="115" mass="11973">MKSVSVNLLAPAAVLAMLILLSTTASVDGRVATTTSDELPQEYKIIIEKVMIIEPNAENGNDDEKTKMIVMAQGNTNGLECAGKGGYCNIFFGPSCCSEHPCITLAGIAGGFCSG</sequence>
<gene>
    <name evidence="3" type="primary">LOC110790358</name>
</gene>
<keyword evidence="2" id="KW-1185">Reference proteome</keyword>
<organism evidence="2 3">
    <name type="scientific">Spinacia oleracea</name>
    <name type="common">Spinach</name>
    <dbReference type="NCBI Taxonomy" id="3562"/>
    <lineage>
        <taxon>Eukaryota</taxon>
        <taxon>Viridiplantae</taxon>
        <taxon>Streptophyta</taxon>
        <taxon>Embryophyta</taxon>
        <taxon>Tracheophyta</taxon>
        <taxon>Spermatophyta</taxon>
        <taxon>Magnoliopsida</taxon>
        <taxon>eudicotyledons</taxon>
        <taxon>Gunneridae</taxon>
        <taxon>Pentapetalae</taxon>
        <taxon>Caryophyllales</taxon>
        <taxon>Chenopodiaceae</taxon>
        <taxon>Chenopodioideae</taxon>
        <taxon>Anserineae</taxon>
        <taxon>Spinacia</taxon>
    </lineage>
</organism>
<protein>
    <recommendedName>
        <fullName evidence="4">Invertebrate defensins family profile domain-containing protein</fullName>
    </recommendedName>
</protein>
<dbReference type="KEGG" id="soe:110790358"/>
<dbReference type="RefSeq" id="XP_021850834.1">
    <property type="nucleotide sequence ID" value="XM_021995142.2"/>
</dbReference>
<accession>A0A9R0IMG9</accession>
<evidence type="ECO:0000313" key="3">
    <source>
        <dbReference type="RefSeq" id="XP_021850834.1"/>
    </source>
</evidence>
<proteinExistence type="predicted"/>
<dbReference type="OrthoDB" id="10569218at2759"/>